<dbReference type="SUPFAM" id="SSF47473">
    <property type="entry name" value="EF-hand"/>
    <property type="match status" value="1"/>
</dbReference>
<dbReference type="InterPro" id="IPR011992">
    <property type="entry name" value="EF-hand-dom_pair"/>
</dbReference>
<dbReference type="EMBL" id="JAYWIO010000004">
    <property type="protein sequence ID" value="KAK7269231.1"/>
    <property type="molecule type" value="Genomic_DNA"/>
</dbReference>
<dbReference type="Gene3D" id="1.10.238.10">
    <property type="entry name" value="EF-hand"/>
    <property type="match status" value="1"/>
</dbReference>
<organism evidence="3 4">
    <name type="scientific">Crotalaria pallida</name>
    <name type="common">Smooth rattlebox</name>
    <name type="synonym">Crotalaria striata</name>
    <dbReference type="NCBI Taxonomy" id="3830"/>
    <lineage>
        <taxon>Eukaryota</taxon>
        <taxon>Viridiplantae</taxon>
        <taxon>Streptophyta</taxon>
        <taxon>Embryophyta</taxon>
        <taxon>Tracheophyta</taxon>
        <taxon>Spermatophyta</taxon>
        <taxon>Magnoliopsida</taxon>
        <taxon>eudicotyledons</taxon>
        <taxon>Gunneridae</taxon>
        <taxon>Pentapetalae</taxon>
        <taxon>rosids</taxon>
        <taxon>fabids</taxon>
        <taxon>Fabales</taxon>
        <taxon>Fabaceae</taxon>
        <taxon>Papilionoideae</taxon>
        <taxon>50 kb inversion clade</taxon>
        <taxon>genistoids sensu lato</taxon>
        <taxon>core genistoids</taxon>
        <taxon>Crotalarieae</taxon>
        <taxon>Crotalaria</taxon>
    </lineage>
</organism>
<name>A0AAN9IDY6_CROPI</name>
<dbReference type="Pfam" id="PF13499">
    <property type="entry name" value="EF-hand_7"/>
    <property type="match status" value="1"/>
</dbReference>
<dbReference type="PROSITE" id="PS00018">
    <property type="entry name" value="EF_HAND_1"/>
    <property type="match status" value="1"/>
</dbReference>
<comment type="caution">
    <text evidence="3">The sequence shown here is derived from an EMBL/GenBank/DDBJ whole genome shotgun (WGS) entry which is preliminary data.</text>
</comment>
<dbReference type="CDD" id="cd00051">
    <property type="entry name" value="EFh"/>
    <property type="match status" value="1"/>
</dbReference>
<dbReference type="PROSITE" id="PS50222">
    <property type="entry name" value="EF_HAND_2"/>
    <property type="match status" value="2"/>
</dbReference>
<feature type="domain" description="EF-hand" evidence="2">
    <location>
        <begin position="20"/>
        <end position="55"/>
    </location>
</feature>
<evidence type="ECO:0000256" key="1">
    <source>
        <dbReference type="ARBA" id="ARBA00022837"/>
    </source>
</evidence>
<gene>
    <name evidence="3" type="ORF">RIF29_21949</name>
</gene>
<dbReference type="PANTHER" id="PTHR34574">
    <property type="entry name" value="CALCIUM-BINDING EF-HAND FAMILY PROTEIN-RELATED"/>
    <property type="match status" value="1"/>
</dbReference>
<dbReference type="InterPro" id="IPR002048">
    <property type="entry name" value="EF_hand_dom"/>
</dbReference>
<feature type="domain" description="EF-hand" evidence="2">
    <location>
        <begin position="64"/>
        <end position="99"/>
    </location>
</feature>
<dbReference type="PANTHER" id="PTHR34574:SF12">
    <property type="entry name" value="CALCIUM-BINDING EF HAND FAMILY PROTEIN"/>
    <property type="match status" value="1"/>
</dbReference>
<protein>
    <recommendedName>
        <fullName evidence="2">EF-hand domain-containing protein</fullName>
    </recommendedName>
</protein>
<dbReference type="GO" id="GO:0005509">
    <property type="term" value="F:calcium ion binding"/>
    <property type="evidence" value="ECO:0007669"/>
    <property type="project" value="InterPro"/>
</dbReference>
<evidence type="ECO:0000313" key="3">
    <source>
        <dbReference type="EMBL" id="KAK7269231.1"/>
    </source>
</evidence>
<proteinExistence type="predicted"/>
<evidence type="ECO:0000313" key="4">
    <source>
        <dbReference type="Proteomes" id="UP001372338"/>
    </source>
</evidence>
<reference evidence="3 4" key="1">
    <citation type="submission" date="2024-01" db="EMBL/GenBank/DDBJ databases">
        <title>The genomes of 5 underutilized Papilionoideae crops provide insights into root nodulation and disease resistanc.</title>
        <authorList>
            <person name="Yuan L."/>
        </authorList>
    </citation>
    <scope>NUCLEOTIDE SEQUENCE [LARGE SCALE GENOMIC DNA]</scope>
    <source>
        <strain evidence="3">ZHUSHIDOU_FW_LH</strain>
        <tissue evidence="3">Leaf</tissue>
    </source>
</reference>
<dbReference type="SMART" id="SM00054">
    <property type="entry name" value="EFh"/>
    <property type="match status" value="2"/>
</dbReference>
<keyword evidence="1" id="KW-0106">Calcium</keyword>
<evidence type="ECO:0000259" key="2">
    <source>
        <dbReference type="PROSITE" id="PS50222"/>
    </source>
</evidence>
<keyword evidence="4" id="KW-1185">Reference proteome</keyword>
<accession>A0AAN9IDY6</accession>
<dbReference type="Proteomes" id="UP001372338">
    <property type="component" value="Unassembled WGS sequence"/>
</dbReference>
<dbReference type="InterPro" id="IPR018247">
    <property type="entry name" value="EF_Hand_1_Ca_BS"/>
</dbReference>
<sequence length="134" mass="14868">MNIAVVNSSTVTEFVDDIATFDNFVKNQFSMVDQNGDGLLSRDEIRGGLGKFMPLGSQSQPPELIESMLGCIFERFDEDKKGALNLNEFKCLMREIMHALARGIGGSPITAVLEQDSWLMKAVQREFDGHKSPP</sequence>
<dbReference type="AlphaFoldDB" id="A0AAN9IDY6"/>